<proteinExistence type="predicted"/>
<keyword evidence="3" id="KW-1185">Reference proteome</keyword>
<accession>A0A7W7YSZ0</accession>
<dbReference type="Proteomes" id="UP000535406">
    <property type="component" value="Unassembled WGS sequence"/>
</dbReference>
<dbReference type="AlphaFoldDB" id="A0A7W7YSZ0"/>
<keyword evidence="2" id="KW-0808">Transferase</keyword>
<dbReference type="RefSeq" id="WP_184141640.1">
    <property type="nucleotide sequence ID" value="NZ_JACHIK010000003.1"/>
</dbReference>
<name>A0A7W7YSZ0_9HYPH</name>
<dbReference type="PANTHER" id="PTHR43792:SF1">
    <property type="entry name" value="N-ACETYLTRANSFERASE DOMAIN-CONTAINING PROTEIN"/>
    <property type="match status" value="1"/>
</dbReference>
<dbReference type="Pfam" id="PF13302">
    <property type="entry name" value="Acetyltransf_3"/>
    <property type="match status" value="1"/>
</dbReference>
<dbReference type="GO" id="GO:0016747">
    <property type="term" value="F:acyltransferase activity, transferring groups other than amino-acyl groups"/>
    <property type="evidence" value="ECO:0007669"/>
    <property type="project" value="InterPro"/>
</dbReference>
<sequence length="175" mass="19686">MPTVPVLETDRLVLRGFRSDDLDAITEMWAMPEIVRYIGGVPMTREQSWTRLLRQIGMWSVMGFGFWVITEKATGRVIGEAGFHEMRRALTPSLEGTLETGWGLLPEFQGKGYATEALNAMWAWIGANRPDMPITCIIDPRNAASIGLAERHGFREFARSPYQGSEVVLLRRNAS</sequence>
<dbReference type="InterPro" id="IPR016181">
    <property type="entry name" value="Acyl_CoA_acyltransferase"/>
</dbReference>
<dbReference type="PANTHER" id="PTHR43792">
    <property type="entry name" value="GNAT FAMILY, PUTATIVE (AFU_ORTHOLOGUE AFUA_3G00765)-RELATED-RELATED"/>
    <property type="match status" value="1"/>
</dbReference>
<reference evidence="2 3" key="1">
    <citation type="submission" date="2020-08" db="EMBL/GenBank/DDBJ databases">
        <title>Genomic Encyclopedia of Type Strains, Phase IV (KMG-IV): sequencing the most valuable type-strain genomes for metagenomic binning, comparative biology and taxonomic classification.</title>
        <authorList>
            <person name="Goeker M."/>
        </authorList>
    </citation>
    <scope>NUCLEOTIDE SEQUENCE [LARGE SCALE GENOMIC DNA]</scope>
    <source>
        <strain evidence="2 3">DSM 21319</strain>
    </source>
</reference>
<protein>
    <submittedName>
        <fullName evidence="2">RimJ/RimL family protein N-acetyltransferase</fullName>
    </submittedName>
</protein>
<evidence type="ECO:0000259" key="1">
    <source>
        <dbReference type="PROSITE" id="PS51186"/>
    </source>
</evidence>
<dbReference type="InterPro" id="IPR000182">
    <property type="entry name" value="GNAT_dom"/>
</dbReference>
<dbReference type="EMBL" id="JACHIK010000003">
    <property type="protein sequence ID" value="MBB5041701.1"/>
    <property type="molecule type" value="Genomic_DNA"/>
</dbReference>
<evidence type="ECO:0000313" key="3">
    <source>
        <dbReference type="Proteomes" id="UP000535406"/>
    </source>
</evidence>
<dbReference type="InterPro" id="IPR051531">
    <property type="entry name" value="N-acetyltransferase"/>
</dbReference>
<comment type="caution">
    <text evidence="2">The sequence shown here is derived from an EMBL/GenBank/DDBJ whole genome shotgun (WGS) entry which is preliminary data.</text>
</comment>
<evidence type="ECO:0000313" key="2">
    <source>
        <dbReference type="EMBL" id="MBB5041701.1"/>
    </source>
</evidence>
<feature type="domain" description="N-acetyltransferase" evidence="1">
    <location>
        <begin position="12"/>
        <end position="175"/>
    </location>
</feature>
<organism evidence="2 3">
    <name type="scientific">Shinella fusca</name>
    <dbReference type="NCBI Taxonomy" id="544480"/>
    <lineage>
        <taxon>Bacteria</taxon>
        <taxon>Pseudomonadati</taxon>
        <taxon>Pseudomonadota</taxon>
        <taxon>Alphaproteobacteria</taxon>
        <taxon>Hyphomicrobiales</taxon>
        <taxon>Rhizobiaceae</taxon>
        <taxon>Shinella</taxon>
    </lineage>
</organism>
<dbReference type="Gene3D" id="3.40.630.30">
    <property type="match status" value="1"/>
</dbReference>
<gene>
    <name evidence="2" type="ORF">HNQ66_001084</name>
</gene>
<dbReference type="PROSITE" id="PS51186">
    <property type="entry name" value="GNAT"/>
    <property type="match status" value="1"/>
</dbReference>
<dbReference type="SUPFAM" id="SSF55729">
    <property type="entry name" value="Acyl-CoA N-acyltransferases (Nat)"/>
    <property type="match status" value="1"/>
</dbReference>